<accession>A0A378WE35</accession>
<dbReference type="AlphaFoldDB" id="A0A378WE35"/>
<proteinExistence type="predicted"/>
<dbReference type="Proteomes" id="UP000255389">
    <property type="component" value="Unassembled WGS sequence"/>
</dbReference>
<evidence type="ECO:0000313" key="1">
    <source>
        <dbReference type="EMBL" id="SUA31304.1"/>
    </source>
</evidence>
<protein>
    <submittedName>
        <fullName evidence="1">Helix-turn-helix domain-containing protein</fullName>
    </submittedName>
</protein>
<evidence type="ECO:0000313" key="2">
    <source>
        <dbReference type="Proteomes" id="UP000255389"/>
    </source>
</evidence>
<sequence length="52" mass="5924">MPENYIRGNDRLAKLLASPERRARVDAIVDEMDQLDRADKMGLPSPPDTTQR</sequence>
<name>A0A378WE35_MYCFO</name>
<gene>
    <name evidence="1" type="ORF">NCTC1542_06658</name>
</gene>
<reference evidence="1 2" key="1">
    <citation type="submission" date="2018-06" db="EMBL/GenBank/DDBJ databases">
        <authorList>
            <consortium name="Pathogen Informatics"/>
            <person name="Doyle S."/>
        </authorList>
    </citation>
    <scope>NUCLEOTIDE SEQUENCE [LARGE SCALE GENOMIC DNA]</scope>
    <source>
        <strain evidence="1 2">NCTC1542</strain>
    </source>
</reference>
<organism evidence="1 2">
    <name type="scientific">Mycolicibacterium fortuitum</name>
    <name type="common">Mycobacterium fortuitum</name>
    <dbReference type="NCBI Taxonomy" id="1766"/>
    <lineage>
        <taxon>Bacteria</taxon>
        <taxon>Bacillati</taxon>
        <taxon>Actinomycetota</taxon>
        <taxon>Actinomycetes</taxon>
        <taxon>Mycobacteriales</taxon>
        <taxon>Mycobacteriaceae</taxon>
        <taxon>Mycolicibacterium</taxon>
    </lineage>
</organism>
<dbReference type="EMBL" id="UGQY01000005">
    <property type="protein sequence ID" value="SUA31304.1"/>
    <property type="molecule type" value="Genomic_DNA"/>
</dbReference>